<protein>
    <submittedName>
        <fullName evidence="3">Integrase, catalytic region, zinc finger, CCHC-type, peptidase aspartic, catalytic</fullName>
    </submittedName>
</protein>
<accession>A0A6L2LDC7</accession>
<name>A0A6L2LDC7_TANCI</name>
<evidence type="ECO:0000313" key="3">
    <source>
        <dbReference type="EMBL" id="GEU59771.1"/>
    </source>
</evidence>
<feature type="domain" description="Retrovirus-related Pol polyprotein from transposon TNT 1-94-like beta-barrel" evidence="2">
    <location>
        <begin position="298"/>
        <end position="366"/>
    </location>
</feature>
<dbReference type="InterPro" id="IPR054722">
    <property type="entry name" value="PolX-like_BBD"/>
</dbReference>
<evidence type="ECO:0000259" key="2">
    <source>
        <dbReference type="Pfam" id="PF22936"/>
    </source>
</evidence>
<reference evidence="3" key="1">
    <citation type="journal article" date="2019" name="Sci. Rep.">
        <title>Draft genome of Tanacetum cinerariifolium, the natural source of mosquito coil.</title>
        <authorList>
            <person name="Yamashiro T."/>
            <person name="Shiraishi A."/>
            <person name="Satake H."/>
            <person name="Nakayama K."/>
        </authorList>
    </citation>
    <scope>NUCLEOTIDE SEQUENCE</scope>
</reference>
<sequence>MTKVIKREFEKHESLKISNVSLTCNTSLEIFNKEFNQMSRMDDDLFTYEVEIADITNILCDLKKEDDSKQQMSHESDDDMECDPSNVEFTEWLEVMMKLNSPTKNSLILKMTMKLLKFLASRLIWRDDGYCNGGNLPGAYIVRNALRYQVFKWYEALKDGKIKEEALENNVVIEGIIEDEDDESSNEDKERCELFDDHDQPVCNIRRFKMIKYLFRQDEEYVPIKEDESDDLTSIREDACQTLTYQEIFRMMDEGWMEDTTYLCLHFTKDQNGTRINTPYPGESIRRIQVMVIQILFWIVDSGYSKHMTGNLKLLINFVEKFMRTICFGNDNFFAIIGYGDYVQGNLTICHAYYVECLRHNLFSVAVETLSLLFPCWLSYLTLLLKIIIANTLPPGQIEDLPEDEPVHPESALIIPHHAPMHLEKEPELDPEFAPFAQAVPDNMNDVDDENKMDDPEIINPYEEVDSLNQPPPDFDSELDDGSSATAFTTDHYKVFALRPMGRNYDALHSKVNTLTRQMKDGSDTKFWILRRFDRSDLHMNSFDDDSTVLDSTLREQILSRSKMEQLVTDLSRQFQEMKEENARVENNELIEMLKTTQ</sequence>
<proteinExistence type="predicted"/>
<evidence type="ECO:0000256" key="1">
    <source>
        <dbReference type="SAM" id="Coils"/>
    </source>
</evidence>
<feature type="coiled-coil region" evidence="1">
    <location>
        <begin position="561"/>
        <end position="588"/>
    </location>
</feature>
<keyword evidence="1" id="KW-0175">Coiled coil</keyword>
<organism evidence="3">
    <name type="scientific">Tanacetum cinerariifolium</name>
    <name type="common">Dalmatian daisy</name>
    <name type="synonym">Chrysanthemum cinerariifolium</name>
    <dbReference type="NCBI Taxonomy" id="118510"/>
    <lineage>
        <taxon>Eukaryota</taxon>
        <taxon>Viridiplantae</taxon>
        <taxon>Streptophyta</taxon>
        <taxon>Embryophyta</taxon>
        <taxon>Tracheophyta</taxon>
        <taxon>Spermatophyta</taxon>
        <taxon>Magnoliopsida</taxon>
        <taxon>eudicotyledons</taxon>
        <taxon>Gunneridae</taxon>
        <taxon>Pentapetalae</taxon>
        <taxon>asterids</taxon>
        <taxon>campanulids</taxon>
        <taxon>Asterales</taxon>
        <taxon>Asteraceae</taxon>
        <taxon>Asteroideae</taxon>
        <taxon>Anthemideae</taxon>
        <taxon>Anthemidinae</taxon>
        <taxon>Tanacetum</taxon>
    </lineage>
</organism>
<dbReference type="EMBL" id="BKCJ010004227">
    <property type="protein sequence ID" value="GEU59771.1"/>
    <property type="molecule type" value="Genomic_DNA"/>
</dbReference>
<dbReference type="Pfam" id="PF22936">
    <property type="entry name" value="Pol_BBD"/>
    <property type="match status" value="1"/>
</dbReference>
<dbReference type="AlphaFoldDB" id="A0A6L2LDC7"/>
<gene>
    <name evidence="3" type="ORF">Tci_031749</name>
</gene>
<comment type="caution">
    <text evidence="3">The sequence shown here is derived from an EMBL/GenBank/DDBJ whole genome shotgun (WGS) entry which is preliminary data.</text>
</comment>